<dbReference type="GO" id="GO:1903806">
    <property type="term" value="P:L-isoleucine import across plasma membrane"/>
    <property type="evidence" value="ECO:0007669"/>
    <property type="project" value="TreeGrafter"/>
</dbReference>
<dbReference type="InterPro" id="IPR051120">
    <property type="entry name" value="ABC_AA/LPS_Transport"/>
</dbReference>
<dbReference type="PANTHER" id="PTHR45772">
    <property type="entry name" value="CONSERVED COMPONENT OF ABC TRANSPORTER FOR NATURAL AMINO ACIDS-RELATED"/>
    <property type="match status" value="1"/>
</dbReference>
<sequence>MTPLLKIEHLTHFFGGLRAVYDFNFEIPEGSIYGLIGPNGSGKTTIFNLITGIYDPTEGAINFQGENIKGMKSFRIVHKGIARTFQNLRIFGNLSAIDNIRIARHYTTTSSLFASILRLPSFKSEERAVKREALELLDLMHLSNRAMETAKNLPYGELRRLEIARALATKPKLILLDEPAAGMNPKEVDDLMRLISRIRDEFKVTVFLIEHHMQVIMGICEWIKVIDFGETIAEGLPDKVKNDPRVLEAYLGKRGT</sequence>
<name>A0A3P3XK53_9SPIR</name>
<dbReference type="GO" id="GO:0015192">
    <property type="term" value="F:L-phenylalanine transmembrane transporter activity"/>
    <property type="evidence" value="ECO:0007669"/>
    <property type="project" value="TreeGrafter"/>
</dbReference>
<dbReference type="GO" id="GO:0005886">
    <property type="term" value="C:plasma membrane"/>
    <property type="evidence" value="ECO:0007669"/>
    <property type="project" value="TreeGrafter"/>
</dbReference>
<dbReference type="InterPro" id="IPR032823">
    <property type="entry name" value="BCA_ABC_TP_C"/>
</dbReference>
<keyword evidence="3 5" id="KW-0067">ATP-binding</keyword>
<dbReference type="CDD" id="cd03219">
    <property type="entry name" value="ABC_Mj1267_LivG_branched"/>
    <property type="match status" value="1"/>
</dbReference>
<dbReference type="AlphaFoldDB" id="A0A3P3XK53"/>
<dbReference type="PROSITE" id="PS50893">
    <property type="entry name" value="ABC_TRANSPORTER_2"/>
    <property type="match status" value="1"/>
</dbReference>
<dbReference type="PANTHER" id="PTHR45772:SF7">
    <property type="entry name" value="AMINO ACID ABC TRANSPORTER ATP-BINDING PROTEIN"/>
    <property type="match status" value="1"/>
</dbReference>
<dbReference type="GO" id="GO:0042941">
    <property type="term" value="P:D-alanine transmembrane transport"/>
    <property type="evidence" value="ECO:0007669"/>
    <property type="project" value="TreeGrafter"/>
</dbReference>
<organism evidence="5">
    <name type="scientific">uncultured spirochete</name>
    <dbReference type="NCBI Taxonomy" id="156406"/>
    <lineage>
        <taxon>Bacteria</taxon>
        <taxon>Pseudomonadati</taxon>
        <taxon>Spirochaetota</taxon>
        <taxon>Spirochaetia</taxon>
        <taxon>Spirochaetales</taxon>
        <taxon>environmental samples</taxon>
    </lineage>
</organism>
<dbReference type="EMBL" id="FWDM01000025">
    <property type="protein sequence ID" value="SLM14307.1"/>
    <property type="molecule type" value="Genomic_DNA"/>
</dbReference>
<dbReference type="GO" id="GO:0015808">
    <property type="term" value="P:L-alanine transport"/>
    <property type="evidence" value="ECO:0007669"/>
    <property type="project" value="TreeGrafter"/>
</dbReference>
<evidence type="ECO:0000313" key="5">
    <source>
        <dbReference type="EMBL" id="SLM14307.1"/>
    </source>
</evidence>
<dbReference type="InterPro" id="IPR003439">
    <property type="entry name" value="ABC_transporter-like_ATP-bd"/>
</dbReference>
<dbReference type="Pfam" id="PF12399">
    <property type="entry name" value="BCA_ABC_TP_C"/>
    <property type="match status" value="1"/>
</dbReference>
<dbReference type="FunFam" id="3.40.50.300:FF:000421">
    <property type="entry name" value="Branched-chain amino acid ABC transporter ATP-binding protein"/>
    <property type="match status" value="1"/>
</dbReference>
<keyword evidence="1" id="KW-0813">Transport</keyword>
<evidence type="ECO:0000256" key="1">
    <source>
        <dbReference type="ARBA" id="ARBA00022448"/>
    </source>
</evidence>
<protein>
    <submittedName>
        <fullName evidence="5">Leucine/isoleucine/valine transporter subunit ATP-binding component of ABC superfamily</fullName>
    </submittedName>
</protein>
<dbReference type="SMART" id="SM00382">
    <property type="entry name" value="AAA"/>
    <property type="match status" value="1"/>
</dbReference>
<evidence type="ECO:0000256" key="2">
    <source>
        <dbReference type="ARBA" id="ARBA00022741"/>
    </source>
</evidence>
<keyword evidence="2" id="KW-0547">Nucleotide-binding</keyword>
<dbReference type="SUPFAM" id="SSF52540">
    <property type="entry name" value="P-loop containing nucleoside triphosphate hydrolases"/>
    <property type="match status" value="1"/>
</dbReference>
<feature type="domain" description="ABC transporter" evidence="4">
    <location>
        <begin position="5"/>
        <end position="253"/>
    </location>
</feature>
<dbReference type="GO" id="GO:0005304">
    <property type="term" value="F:L-valine transmembrane transporter activity"/>
    <property type="evidence" value="ECO:0007669"/>
    <property type="project" value="TreeGrafter"/>
</dbReference>
<gene>
    <name evidence="5" type="primary">livG</name>
    <name evidence="5" type="ORF">SPIROBIBN47_310085</name>
</gene>
<evidence type="ECO:0000259" key="4">
    <source>
        <dbReference type="PROSITE" id="PS50893"/>
    </source>
</evidence>
<dbReference type="GO" id="GO:0016887">
    <property type="term" value="F:ATP hydrolysis activity"/>
    <property type="evidence" value="ECO:0007669"/>
    <property type="project" value="InterPro"/>
</dbReference>
<proteinExistence type="predicted"/>
<dbReference type="GO" id="GO:0015188">
    <property type="term" value="F:L-isoleucine transmembrane transporter activity"/>
    <property type="evidence" value="ECO:0007669"/>
    <property type="project" value="TreeGrafter"/>
</dbReference>
<dbReference type="GO" id="GO:1903805">
    <property type="term" value="P:L-valine import across plasma membrane"/>
    <property type="evidence" value="ECO:0007669"/>
    <property type="project" value="TreeGrafter"/>
</dbReference>
<accession>A0A3P3XK53</accession>
<reference evidence="5" key="1">
    <citation type="submission" date="2017-02" db="EMBL/GenBank/DDBJ databases">
        <authorList>
            <person name="Regsiter A."/>
            <person name="William W."/>
        </authorList>
    </citation>
    <scope>NUCLEOTIDE SEQUENCE</scope>
    <source>
        <strain evidence="5">Bib</strain>
    </source>
</reference>
<evidence type="ECO:0000256" key="3">
    <source>
        <dbReference type="ARBA" id="ARBA00022840"/>
    </source>
</evidence>
<dbReference type="Gene3D" id="3.40.50.300">
    <property type="entry name" value="P-loop containing nucleotide triphosphate hydrolases"/>
    <property type="match status" value="1"/>
</dbReference>
<dbReference type="GO" id="GO:0005524">
    <property type="term" value="F:ATP binding"/>
    <property type="evidence" value="ECO:0007669"/>
    <property type="project" value="UniProtKB-KW"/>
</dbReference>
<dbReference type="InterPro" id="IPR003593">
    <property type="entry name" value="AAA+_ATPase"/>
</dbReference>
<dbReference type="Pfam" id="PF00005">
    <property type="entry name" value="ABC_tran"/>
    <property type="match status" value="1"/>
</dbReference>
<dbReference type="InterPro" id="IPR027417">
    <property type="entry name" value="P-loop_NTPase"/>
</dbReference>